<keyword evidence="3" id="KW-1185">Reference proteome</keyword>
<dbReference type="RefSeq" id="WP_141643968.1">
    <property type="nucleotide sequence ID" value="NZ_VIFM01000071.1"/>
</dbReference>
<dbReference type="OrthoDB" id="5501928at2"/>
<feature type="region of interest" description="Disordered" evidence="1">
    <location>
        <begin position="1"/>
        <end position="158"/>
    </location>
</feature>
<evidence type="ECO:0000256" key="1">
    <source>
        <dbReference type="SAM" id="MobiDB-lite"/>
    </source>
</evidence>
<sequence>MSVRWPQNVPRPGVPARQAREEAAREQSKPAEARSSNKPAAKGPTGKPATGGRAGARPTEGDKDSAQGGVHRDGMESGTQRGSAEGLAGGSPRGTPEGLAPGTTRGTTPSAPNLPNPSQAPRLPEEKLARQAPAVPTESPRERDVAEEGTREDARGALEGRAMLRGAVLERLVRGLTEVEQKLATFLENPGRQGVVTLPVVLSESSVTYEFWRLVSVQSDDRNFLAQSLGLPVTADDALLLQTLRQEIHAAFDEFQRSPSGKQARARYEEVLTRYEAARIQPVISGHDTGPLAAECARLQLPCEPEFTRSLLLSPLQLAVALSPEEGTATQVMVAGLTLTQLGALVGHLRRLNPMLGNAQVRQFLLRAATDLKNALRKPLGDAEVERVQELAKQLLRLQAVAMLHV</sequence>
<feature type="compositionally biased region" description="Basic and acidic residues" evidence="1">
    <location>
        <begin position="139"/>
        <end position="158"/>
    </location>
</feature>
<evidence type="ECO:0000313" key="2">
    <source>
        <dbReference type="EMBL" id="TQF14358.1"/>
    </source>
</evidence>
<dbReference type="AlphaFoldDB" id="A0A540WZA7"/>
<feature type="compositionally biased region" description="Polar residues" evidence="1">
    <location>
        <begin position="104"/>
        <end position="119"/>
    </location>
</feature>
<evidence type="ECO:0000313" key="3">
    <source>
        <dbReference type="Proteomes" id="UP000315369"/>
    </source>
</evidence>
<accession>A0A540WZA7</accession>
<dbReference type="Proteomes" id="UP000315369">
    <property type="component" value="Unassembled WGS sequence"/>
</dbReference>
<dbReference type="EMBL" id="VIFM01000071">
    <property type="protein sequence ID" value="TQF14358.1"/>
    <property type="molecule type" value="Genomic_DNA"/>
</dbReference>
<organism evidence="2 3">
    <name type="scientific">Myxococcus llanfairpwllgwyngyllgogerychwyrndrobwllllantysiliogogogochensis</name>
    <dbReference type="NCBI Taxonomy" id="2590453"/>
    <lineage>
        <taxon>Bacteria</taxon>
        <taxon>Pseudomonadati</taxon>
        <taxon>Myxococcota</taxon>
        <taxon>Myxococcia</taxon>
        <taxon>Myxococcales</taxon>
        <taxon>Cystobacterineae</taxon>
        <taxon>Myxococcaceae</taxon>
        <taxon>Myxococcus</taxon>
    </lineage>
</organism>
<name>A0A540WZA7_9BACT</name>
<protein>
    <submittedName>
        <fullName evidence="2">Uncharacterized protein</fullName>
    </submittedName>
</protein>
<proteinExistence type="predicted"/>
<feature type="compositionally biased region" description="Basic and acidic residues" evidence="1">
    <location>
        <begin position="59"/>
        <end position="75"/>
    </location>
</feature>
<feature type="compositionally biased region" description="Basic and acidic residues" evidence="1">
    <location>
        <begin position="18"/>
        <end position="32"/>
    </location>
</feature>
<comment type="caution">
    <text evidence="2">The sequence shown here is derived from an EMBL/GenBank/DDBJ whole genome shotgun (WGS) entry which is preliminary data.</text>
</comment>
<gene>
    <name evidence="2" type="ORF">FJV41_19235</name>
</gene>
<reference evidence="2 3" key="1">
    <citation type="submission" date="2019-06" db="EMBL/GenBank/DDBJ databases">
        <authorList>
            <person name="Livingstone P."/>
            <person name="Whitworth D."/>
        </authorList>
    </citation>
    <scope>NUCLEOTIDE SEQUENCE [LARGE SCALE GENOMIC DNA]</scope>
    <source>
        <strain evidence="2 3">AM401</strain>
    </source>
</reference>